<dbReference type="PANTHER" id="PTHR11766">
    <property type="entry name" value="TYROSYL-TRNA SYNTHETASE"/>
    <property type="match status" value="1"/>
</dbReference>
<evidence type="ECO:0000256" key="5">
    <source>
        <dbReference type="ARBA" id="ARBA00022917"/>
    </source>
</evidence>
<feature type="non-terminal residue" evidence="11">
    <location>
        <position position="236"/>
    </location>
</feature>
<dbReference type="PROSITE" id="PS00178">
    <property type="entry name" value="AA_TRNA_LIGASE_I"/>
    <property type="match status" value="1"/>
</dbReference>
<dbReference type="NCBIfam" id="TIGR00234">
    <property type="entry name" value="tyrS"/>
    <property type="match status" value="1"/>
</dbReference>
<dbReference type="GO" id="GO:0048608">
    <property type="term" value="P:reproductive structure development"/>
    <property type="evidence" value="ECO:0007669"/>
    <property type="project" value="UniProtKB-ARBA"/>
</dbReference>
<reference evidence="11 12" key="1">
    <citation type="journal article" date="2015" name="Genome Biol. Evol.">
        <title>Comparative Genomics of a Bacterivorous Green Alga Reveals Evolutionary Causalities and Consequences of Phago-Mixotrophic Mode of Nutrition.</title>
        <authorList>
            <person name="Burns J.A."/>
            <person name="Paasch A."/>
            <person name="Narechania A."/>
            <person name="Kim E."/>
        </authorList>
    </citation>
    <scope>NUCLEOTIDE SEQUENCE [LARGE SCALE GENOMIC DNA]</scope>
    <source>
        <strain evidence="11 12">PLY_AMNH</strain>
    </source>
</reference>
<proteinExistence type="inferred from homology"/>
<sequence>MRTASSKKVKVAGAGASHLERVSSSSFSASFSMPAAPWFQSPGQARSSSSSADVETAPDAVVIETRNIVDILQERGLVDAITNEEELRKETEKSTLVYCGFDPTAESLHLGNLLGILVLAWFQRCGHTPIALLGGATARVGDPSGKSAERPVMDDATIAKNTAGIDAILSNLLNRTALPYKILNNVEWFGGMGFLEFLRDVGKYARVGTMLAKDSVKTRLEGDGMSYTEFTYQLLQ</sequence>
<keyword evidence="12" id="KW-1185">Reference proteome</keyword>
<dbReference type="SUPFAM" id="SSF52374">
    <property type="entry name" value="Nucleotidylyl transferase"/>
    <property type="match status" value="1"/>
</dbReference>
<dbReference type="GO" id="GO:0006437">
    <property type="term" value="P:tyrosyl-tRNA aminoacylation"/>
    <property type="evidence" value="ECO:0007669"/>
    <property type="project" value="InterPro"/>
</dbReference>
<keyword evidence="6 9" id="KW-0030">Aminoacyl-tRNA synthetase</keyword>
<dbReference type="InterPro" id="IPR001412">
    <property type="entry name" value="aa-tRNA-synth_I_CS"/>
</dbReference>
<keyword evidence="2 9" id="KW-0436">Ligase</keyword>
<dbReference type="InterPro" id="IPR002305">
    <property type="entry name" value="aa-tRNA-synth_Ic"/>
</dbReference>
<evidence type="ECO:0000256" key="3">
    <source>
        <dbReference type="ARBA" id="ARBA00022741"/>
    </source>
</evidence>
<accession>A0AAE0FZZ2</accession>
<feature type="compositionally biased region" description="Basic residues" evidence="10">
    <location>
        <begin position="1"/>
        <end position="10"/>
    </location>
</feature>
<comment type="similarity">
    <text evidence="9">Belongs to the class-I aminoacyl-tRNA synthetase family.</text>
</comment>
<evidence type="ECO:0000256" key="4">
    <source>
        <dbReference type="ARBA" id="ARBA00022840"/>
    </source>
</evidence>
<evidence type="ECO:0000256" key="6">
    <source>
        <dbReference type="ARBA" id="ARBA00023146"/>
    </source>
</evidence>
<keyword evidence="4 9" id="KW-0067">ATP-binding</keyword>
<comment type="catalytic activity">
    <reaction evidence="8 9">
        <text>tRNA(Tyr) + L-tyrosine + ATP = L-tyrosyl-tRNA(Tyr) + AMP + diphosphate + H(+)</text>
        <dbReference type="Rhea" id="RHEA:10220"/>
        <dbReference type="Rhea" id="RHEA-COMP:9706"/>
        <dbReference type="Rhea" id="RHEA-COMP:9707"/>
        <dbReference type="ChEBI" id="CHEBI:15378"/>
        <dbReference type="ChEBI" id="CHEBI:30616"/>
        <dbReference type="ChEBI" id="CHEBI:33019"/>
        <dbReference type="ChEBI" id="CHEBI:58315"/>
        <dbReference type="ChEBI" id="CHEBI:78442"/>
        <dbReference type="ChEBI" id="CHEBI:78536"/>
        <dbReference type="ChEBI" id="CHEBI:456215"/>
        <dbReference type="EC" id="6.1.1.1"/>
    </reaction>
</comment>
<feature type="region of interest" description="Disordered" evidence="10">
    <location>
        <begin position="1"/>
        <end position="21"/>
    </location>
</feature>
<dbReference type="InterPro" id="IPR002307">
    <property type="entry name" value="Tyr-tRNA-ligase"/>
</dbReference>
<dbReference type="InterPro" id="IPR014729">
    <property type="entry name" value="Rossmann-like_a/b/a_fold"/>
</dbReference>
<dbReference type="GO" id="GO:0005739">
    <property type="term" value="C:mitochondrion"/>
    <property type="evidence" value="ECO:0007669"/>
    <property type="project" value="TreeGrafter"/>
</dbReference>
<evidence type="ECO:0000256" key="9">
    <source>
        <dbReference type="RuleBase" id="RU361234"/>
    </source>
</evidence>
<name>A0AAE0FZZ2_9CHLO</name>
<evidence type="ECO:0000256" key="1">
    <source>
        <dbReference type="ARBA" id="ARBA00013160"/>
    </source>
</evidence>
<dbReference type="Proteomes" id="UP001190700">
    <property type="component" value="Unassembled WGS sequence"/>
</dbReference>
<dbReference type="GO" id="GO:0005524">
    <property type="term" value="F:ATP binding"/>
    <property type="evidence" value="ECO:0007669"/>
    <property type="project" value="UniProtKB-KW"/>
</dbReference>
<organism evidence="11 12">
    <name type="scientific">Cymbomonas tetramitiformis</name>
    <dbReference type="NCBI Taxonomy" id="36881"/>
    <lineage>
        <taxon>Eukaryota</taxon>
        <taxon>Viridiplantae</taxon>
        <taxon>Chlorophyta</taxon>
        <taxon>Pyramimonadophyceae</taxon>
        <taxon>Pyramimonadales</taxon>
        <taxon>Pyramimonadaceae</taxon>
        <taxon>Cymbomonas</taxon>
    </lineage>
</organism>
<dbReference type="PRINTS" id="PR01040">
    <property type="entry name" value="TRNASYNTHTYR"/>
</dbReference>
<evidence type="ECO:0000256" key="2">
    <source>
        <dbReference type="ARBA" id="ARBA00022598"/>
    </source>
</evidence>
<dbReference type="Gene3D" id="3.40.50.620">
    <property type="entry name" value="HUPs"/>
    <property type="match status" value="1"/>
</dbReference>
<dbReference type="PANTHER" id="PTHR11766:SF0">
    <property type="entry name" value="TYROSINE--TRNA LIGASE, MITOCHONDRIAL"/>
    <property type="match status" value="1"/>
</dbReference>
<dbReference type="Pfam" id="PF00579">
    <property type="entry name" value="tRNA-synt_1b"/>
    <property type="match status" value="1"/>
</dbReference>
<evidence type="ECO:0000256" key="7">
    <source>
        <dbReference type="ARBA" id="ARBA00033323"/>
    </source>
</evidence>
<dbReference type="GO" id="GO:0004831">
    <property type="term" value="F:tyrosine-tRNA ligase activity"/>
    <property type="evidence" value="ECO:0007669"/>
    <property type="project" value="UniProtKB-EC"/>
</dbReference>
<dbReference type="GO" id="GO:0005829">
    <property type="term" value="C:cytosol"/>
    <property type="evidence" value="ECO:0007669"/>
    <property type="project" value="TreeGrafter"/>
</dbReference>
<protein>
    <recommendedName>
        <fullName evidence="1 9">Tyrosine--tRNA ligase</fullName>
        <ecNumber evidence="1 9">6.1.1.1</ecNumber>
    </recommendedName>
    <alternativeName>
        <fullName evidence="7 9">Tyrosyl-tRNA synthetase</fullName>
    </alternativeName>
</protein>
<evidence type="ECO:0000256" key="8">
    <source>
        <dbReference type="ARBA" id="ARBA00048248"/>
    </source>
</evidence>
<dbReference type="AlphaFoldDB" id="A0AAE0FZZ2"/>
<evidence type="ECO:0000313" key="12">
    <source>
        <dbReference type="Proteomes" id="UP001190700"/>
    </source>
</evidence>
<dbReference type="GO" id="GO:0009791">
    <property type="term" value="P:post-embryonic development"/>
    <property type="evidence" value="ECO:0007669"/>
    <property type="project" value="UniProtKB-ARBA"/>
</dbReference>
<evidence type="ECO:0000256" key="10">
    <source>
        <dbReference type="SAM" id="MobiDB-lite"/>
    </source>
</evidence>
<comment type="caution">
    <text evidence="11">The sequence shown here is derived from an EMBL/GenBank/DDBJ whole genome shotgun (WGS) entry which is preliminary data.</text>
</comment>
<keyword evidence="3 9" id="KW-0547">Nucleotide-binding</keyword>
<keyword evidence="5 9" id="KW-0648">Protein biosynthesis</keyword>
<dbReference type="GO" id="GO:0009570">
    <property type="term" value="C:chloroplast stroma"/>
    <property type="evidence" value="ECO:0007669"/>
    <property type="project" value="TreeGrafter"/>
</dbReference>
<dbReference type="InterPro" id="IPR024088">
    <property type="entry name" value="Tyr-tRNA-ligase_bac-type"/>
</dbReference>
<dbReference type="EMBL" id="LGRX02011286">
    <property type="protein sequence ID" value="KAK3269084.1"/>
    <property type="molecule type" value="Genomic_DNA"/>
</dbReference>
<gene>
    <name evidence="11" type="ORF">CYMTET_22451</name>
</gene>
<dbReference type="EC" id="6.1.1.1" evidence="1 9"/>
<evidence type="ECO:0000313" key="11">
    <source>
        <dbReference type="EMBL" id="KAK3269084.1"/>
    </source>
</evidence>